<feature type="compositionally biased region" description="Polar residues" evidence="7">
    <location>
        <begin position="158"/>
        <end position="168"/>
    </location>
</feature>
<accession>A0A023G3J1</accession>
<dbReference type="EMBL" id="GBBM01007111">
    <property type="protein sequence ID" value="JAC28307.1"/>
    <property type="molecule type" value="mRNA"/>
</dbReference>
<dbReference type="GO" id="GO:0019957">
    <property type="term" value="F:C-C chemokine binding"/>
    <property type="evidence" value="ECO:0007669"/>
    <property type="project" value="InterPro"/>
</dbReference>
<dbReference type="InterPro" id="IPR045797">
    <property type="entry name" value="EVA_Class_A"/>
</dbReference>
<keyword evidence="2 6" id="KW-0964">Secreted</keyword>
<keyword evidence="4 6" id="KW-1015">Disulfide bond</keyword>
<proteinExistence type="evidence at transcript level"/>
<dbReference type="Pfam" id="PF19429">
    <property type="entry name" value="EVA_Class_A"/>
    <property type="match status" value="1"/>
</dbReference>
<feature type="compositionally biased region" description="Low complexity" evidence="7">
    <location>
        <begin position="128"/>
        <end position="152"/>
    </location>
</feature>
<evidence type="ECO:0000256" key="6">
    <source>
        <dbReference type="RuleBase" id="RU369006"/>
    </source>
</evidence>
<comment type="subcellular location">
    <subcellularLocation>
        <location evidence="1 6">Secreted</location>
    </subcellularLocation>
</comment>
<dbReference type="Gene3D" id="2.30.130.100">
    <property type="match status" value="1"/>
</dbReference>
<dbReference type="AlphaFoldDB" id="A0A023G3J1"/>
<comment type="function">
    <text evidence="6">Salivary chemokine-binding protein which binds to host chemokines.</text>
</comment>
<feature type="compositionally biased region" description="Low complexity" evidence="7">
    <location>
        <begin position="105"/>
        <end position="116"/>
    </location>
</feature>
<name>A0A023G3J1_AMBTT</name>
<reference evidence="9" key="1">
    <citation type="submission" date="2014-03" db="EMBL/GenBank/DDBJ databases">
        <title>The sialotranscriptome of Amblyomma triste, Amblyomma parvum and Amblyomma cajennense ticks, uncovered by 454-based RNA-seq.</title>
        <authorList>
            <person name="Garcia G.R."/>
            <person name="Gardinassi L.G."/>
            <person name="Ribeiro J.M."/>
            <person name="Anatriello E."/>
            <person name="Ferreira B.R."/>
            <person name="Moreira H.N."/>
            <person name="Mafra C."/>
            <person name="Olegario M.M."/>
            <person name="Szabo P.J."/>
            <person name="Miranda-Santos I.K."/>
            <person name="Maruyama S.R."/>
        </authorList>
    </citation>
    <scope>NUCLEOTIDE SEQUENCE</scope>
    <source>
        <strain evidence="9">Mato Grasso do Sul</strain>
        <tissue evidence="9">Salivary glands</tissue>
    </source>
</reference>
<evidence type="ECO:0000256" key="3">
    <source>
        <dbReference type="ARBA" id="ARBA00022729"/>
    </source>
</evidence>
<keyword evidence="5 6" id="KW-0325">Glycoprotein</keyword>
<protein>
    <recommendedName>
        <fullName evidence="6">Evasin</fullName>
    </recommendedName>
</protein>
<feature type="compositionally biased region" description="Polar residues" evidence="7">
    <location>
        <begin position="117"/>
        <end position="127"/>
    </location>
</feature>
<feature type="compositionally biased region" description="Polar residues" evidence="7">
    <location>
        <begin position="28"/>
        <end position="41"/>
    </location>
</feature>
<feature type="compositionally biased region" description="Polar residues" evidence="7">
    <location>
        <begin position="70"/>
        <end position="81"/>
    </location>
</feature>
<evidence type="ECO:0000256" key="1">
    <source>
        <dbReference type="ARBA" id="ARBA00004613"/>
    </source>
</evidence>
<feature type="chain" id="PRO_5001516224" description="Evasin" evidence="8">
    <location>
        <begin position="20"/>
        <end position="316"/>
    </location>
</feature>
<evidence type="ECO:0000256" key="7">
    <source>
        <dbReference type="SAM" id="MobiDB-lite"/>
    </source>
</evidence>
<evidence type="ECO:0000256" key="2">
    <source>
        <dbReference type="ARBA" id="ARBA00022525"/>
    </source>
</evidence>
<feature type="signal peptide" evidence="8">
    <location>
        <begin position="1"/>
        <end position="19"/>
    </location>
</feature>
<organism evidence="9">
    <name type="scientific">Amblyomma triste</name>
    <name type="common">Neotropical tick</name>
    <dbReference type="NCBI Taxonomy" id="251400"/>
    <lineage>
        <taxon>Eukaryota</taxon>
        <taxon>Metazoa</taxon>
        <taxon>Ecdysozoa</taxon>
        <taxon>Arthropoda</taxon>
        <taxon>Chelicerata</taxon>
        <taxon>Arachnida</taxon>
        <taxon>Acari</taxon>
        <taxon>Parasitiformes</taxon>
        <taxon>Ixodida</taxon>
        <taxon>Ixodoidea</taxon>
        <taxon>Ixodidae</taxon>
        <taxon>Amblyomminae</taxon>
        <taxon>Amblyomma</taxon>
    </lineage>
</organism>
<feature type="region of interest" description="Disordered" evidence="7">
    <location>
        <begin position="28"/>
        <end position="188"/>
    </location>
</feature>
<evidence type="ECO:0000313" key="9">
    <source>
        <dbReference type="EMBL" id="JAC28307.1"/>
    </source>
</evidence>
<keyword evidence="3 6" id="KW-0732">Signal</keyword>
<dbReference type="GO" id="GO:0005576">
    <property type="term" value="C:extracellular region"/>
    <property type="evidence" value="ECO:0007669"/>
    <property type="project" value="UniProtKB-SubCell"/>
</dbReference>
<evidence type="ECO:0000256" key="5">
    <source>
        <dbReference type="ARBA" id="ARBA00023180"/>
    </source>
</evidence>
<feature type="compositionally biased region" description="Basic residues" evidence="7">
    <location>
        <begin position="171"/>
        <end position="183"/>
    </location>
</feature>
<evidence type="ECO:0000256" key="8">
    <source>
        <dbReference type="SAM" id="SignalP"/>
    </source>
</evidence>
<sequence>MSSVFWLTCLLFFIGLTACEEAREDSLDSTTLNATQINGTSPEVPLPRNETDLSGNNTNEGPRPEAPGLTNATDLGTNMSTIGEPDSAGEETTSPGIPTEETAGSSSDVTVTTNSSAPAANESTNAVPSSESPSTAATVTTSSSTSVTSESTKAVPASESTVRTRSTQPSRRTKRPKRPHRKQDHYGTLIDKYGCKHKTLETKGQLFTATCNGKCGRRTIPILNGTPCLYSLPKRGNHNKRENRKCLIGVCYLGKCIPSHHKQLKCKAPRGTVHYYDDGSNYYYNDGGIYDYSYGNYNGDHFHYANSNGGQNIHAE</sequence>
<evidence type="ECO:0000256" key="4">
    <source>
        <dbReference type="ARBA" id="ARBA00023157"/>
    </source>
</evidence>